<sequence>MTLVDDCKPIFEGARVLLADLGFRRYDVVMRVVDWSGDTVGDGTKTVTDYPLEIQGRRVKVRRVKQEDVVASGGTWEDIDYRVGPFTPEFTGAFPPFVTGGLMVEDFNPPEAPNPRSVYYKLTGPGIEAGAWFKKISQEVDRNWSLYFTVRKTSTRDP</sequence>
<reference evidence="1 2" key="1">
    <citation type="submission" date="2019-10" db="EMBL/GenBank/DDBJ databases">
        <title>A soil myxobacterium in the family Polyangiaceae.</title>
        <authorList>
            <person name="Li Y."/>
            <person name="Wang J."/>
        </authorList>
    </citation>
    <scope>NUCLEOTIDE SEQUENCE [LARGE SCALE GENOMIC DNA]</scope>
    <source>
        <strain evidence="1 2">DSM 14734</strain>
    </source>
</reference>
<comment type="caution">
    <text evidence="1">The sequence shown here is derived from an EMBL/GenBank/DDBJ whole genome shotgun (WGS) entry which is preliminary data.</text>
</comment>
<dbReference type="AlphaFoldDB" id="A0A6N7Q6A1"/>
<protein>
    <submittedName>
        <fullName evidence="1">Uncharacterized protein</fullName>
    </submittedName>
</protein>
<evidence type="ECO:0000313" key="2">
    <source>
        <dbReference type="Proteomes" id="UP000440224"/>
    </source>
</evidence>
<dbReference type="RefSeq" id="WP_153824989.1">
    <property type="nucleotide sequence ID" value="NZ_WJIE01000027.1"/>
</dbReference>
<dbReference type="Proteomes" id="UP000440224">
    <property type="component" value="Unassembled WGS sequence"/>
</dbReference>
<proteinExistence type="predicted"/>
<accession>A0A6N7Q6A1</accession>
<keyword evidence="2" id="KW-1185">Reference proteome</keyword>
<dbReference type="EMBL" id="WJIE01000027">
    <property type="protein sequence ID" value="MRG98215.1"/>
    <property type="molecule type" value="Genomic_DNA"/>
</dbReference>
<name>A0A6N7Q6A1_9BACT</name>
<gene>
    <name evidence="1" type="ORF">GF068_40840</name>
</gene>
<organism evidence="1 2">
    <name type="scientific">Polyangium spumosum</name>
    <dbReference type="NCBI Taxonomy" id="889282"/>
    <lineage>
        <taxon>Bacteria</taxon>
        <taxon>Pseudomonadati</taxon>
        <taxon>Myxococcota</taxon>
        <taxon>Polyangia</taxon>
        <taxon>Polyangiales</taxon>
        <taxon>Polyangiaceae</taxon>
        <taxon>Polyangium</taxon>
    </lineage>
</organism>
<evidence type="ECO:0000313" key="1">
    <source>
        <dbReference type="EMBL" id="MRG98215.1"/>
    </source>
</evidence>